<comment type="caution">
    <text evidence="1">The sequence shown here is derived from an EMBL/GenBank/DDBJ whole genome shotgun (WGS) entry which is preliminary data.</text>
</comment>
<dbReference type="PATRIC" id="fig|888050.3.peg.21"/>
<evidence type="ECO:0000313" key="1">
    <source>
        <dbReference type="EMBL" id="ENO19103.1"/>
    </source>
</evidence>
<dbReference type="HOGENOM" id="CLU_144847_1_0_11"/>
<dbReference type="AlphaFoldDB" id="N6XCZ3"/>
<evidence type="ECO:0000313" key="2">
    <source>
        <dbReference type="Proteomes" id="UP000013015"/>
    </source>
</evidence>
<accession>N6XCZ3</accession>
<protein>
    <recommendedName>
        <fullName evidence="3">DNA-binding protein</fullName>
    </recommendedName>
</protein>
<gene>
    <name evidence="1" type="ORF">HMPREF9004_0022</name>
</gene>
<evidence type="ECO:0008006" key="3">
    <source>
        <dbReference type="Google" id="ProtNLM"/>
    </source>
</evidence>
<reference evidence="1 2" key="1">
    <citation type="submission" date="2013-03" db="EMBL/GenBank/DDBJ databases">
        <title>Reference genome for the Human Microbiome Project.</title>
        <authorList>
            <person name="Aqrawi P."/>
            <person name="Ayvaz T."/>
            <person name="Bess C."/>
            <person name="Blankenburg K."/>
            <person name="Coyle M."/>
            <person name="Deng J."/>
            <person name="Forbes L."/>
            <person name="Fowler G."/>
            <person name="Francisco L."/>
            <person name="Fu Q."/>
            <person name="Gibbs R."/>
            <person name="Gross S."/>
            <person name="Gubbala S."/>
            <person name="Hale W."/>
            <person name="Hemphill L."/>
            <person name="Highlander S."/>
            <person name="Hirani K."/>
            <person name="Jackson L."/>
            <person name="Jakkamsetti A."/>
            <person name="Javaid M."/>
            <person name="Jayaseelan J.C."/>
            <person name="Jiang H."/>
            <person name="Joshi V."/>
            <person name="Korchina V."/>
            <person name="Kovar C."/>
            <person name="Lara F."/>
            <person name="Lee S."/>
            <person name="Liu Y."/>
            <person name="Mata R."/>
            <person name="Mathew T."/>
            <person name="Munidasa M."/>
            <person name="Muzny D."/>
            <person name="Nazareth L."/>
            <person name="Ngo R."/>
            <person name="Nguyen L."/>
            <person name="Nguyen N."/>
            <person name="Okwuonu G."/>
            <person name="Ongeri F."/>
            <person name="Palculict T."/>
            <person name="Patil S."/>
            <person name="Petrosino J."/>
            <person name="Pham C."/>
            <person name="Pham P."/>
            <person name="Pu L.-L."/>
            <person name="Qin X."/>
            <person name="Qu J."/>
            <person name="Reid J."/>
            <person name="Ross M."/>
            <person name="Ruth R."/>
            <person name="Saada N."/>
            <person name="San Lucas F."/>
            <person name="Santibanez J."/>
            <person name="Shang Y."/>
            <person name="Simmons D."/>
            <person name="Song X.-Z."/>
            <person name="Tang L.-Y."/>
            <person name="Thornton R."/>
            <person name="Warren J."/>
            <person name="Weissenberger G."/>
            <person name="Wilczek-Boney K."/>
            <person name="Worley K."/>
            <person name="Youmans B."/>
            <person name="Zhang J."/>
            <person name="Zhang L."/>
            <person name="Zhao Z."/>
            <person name="Zhou C."/>
            <person name="Zhu D."/>
            <person name="Zhu Y."/>
        </authorList>
    </citation>
    <scope>NUCLEOTIDE SEQUENCE [LARGE SCALE GENOMIC DNA]</scope>
    <source>
        <strain evidence="1 2">F0333</strain>
    </source>
</reference>
<dbReference type="STRING" id="888050.HMPREF9004_0022"/>
<dbReference type="RefSeq" id="WP_005961506.1">
    <property type="nucleotide sequence ID" value="NZ_CP040505.1"/>
</dbReference>
<proteinExistence type="predicted"/>
<dbReference type="EMBL" id="AQHZ01000001">
    <property type="protein sequence ID" value="ENO19103.1"/>
    <property type="molecule type" value="Genomic_DNA"/>
</dbReference>
<dbReference type="Proteomes" id="UP000013015">
    <property type="component" value="Unassembled WGS sequence"/>
</dbReference>
<organism evidence="1 2">
    <name type="scientific">Schaalia cardiffensis F0333</name>
    <dbReference type="NCBI Taxonomy" id="888050"/>
    <lineage>
        <taxon>Bacteria</taxon>
        <taxon>Bacillati</taxon>
        <taxon>Actinomycetota</taxon>
        <taxon>Actinomycetes</taxon>
        <taxon>Actinomycetales</taxon>
        <taxon>Actinomycetaceae</taxon>
        <taxon>Schaalia</taxon>
    </lineage>
</organism>
<dbReference type="eggNOG" id="COG0531">
    <property type="taxonomic scope" value="Bacteria"/>
</dbReference>
<sequence>MSRWRPLVSEERSFRITRAFFALLERLNTDTRQRDEARDEEQTRKRRGTIAICDVRDRERVTLFGSLLSMTFPSQVGERVLVATLYDGTASIELRWPGRRSIPGLHVGEHIEVEGTAGMQGDHLVIFNPLYRIIVENT</sequence>
<keyword evidence="2" id="KW-1185">Reference proteome</keyword>
<name>N6XCZ3_9ACTO</name>